<accession>A0A3A8FHS8</accession>
<dbReference type="AlphaFoldDB" id="A0A3A8FHS8"/>
<evidence type="ECO:0000313" key="1">
    <source>
        <dbReference type="EMBL" id="RKG46517.1"/>
    </source>
</evidence>
<dbReference type="Proteomes" id="UP000281084">
    <property type="component" value="Unassembled WGS sequence"/>
</dbReference>
<dbReference type="RefSeq" id="WP_120368500.1">
    <property type="nucleotide sequence ID" value="NZ_RAXZ01000094.1"/>
</dbReference>
<organism evidence="1 2">
    <name type="scientific">Acinetobacter cumulans</name>
    <dbReference type="NCBI Taxonomy" id="2136182"/>
    <lineage>
        <taxon>Bacteria</taxon>
        <taxon>Pseudomonadati</taxon>
        <taxon>Pseudomonadota</taxon>
        <taxon>Gammaproteobacteria</taxon>
        <taxon>Moraxellales</taxon>
        <taxon>Moraxellaceae</taxon>
        <taxon>Acinetobacter</taxon>
    </lineage>
</organism>
<reference evidence="1 2" key="1">
    <citation type="submission" date="2018-09" db="EMBL/GenBank/DDBJ databases">
        <title>The draft genome of Acinetobacter spp. strains.</title>
        <authorList>
            <person name="Qin J."/>
            <person name="Feng Y."/>
            <person name="Zong Z."/>
        </authorList>
    </citation>
    <scope>NUCLEOTIDE SEQUENCE [LARGE SCALE GENOMIC DNA]</scope>
    <source>
        <strain evidence="1 2">WCHAc060002</strain>
    </source>
</reference>
<proteinExistence type="predicted"/>
<name>A0A3A8FHS8_9GAMM</name>
<gene>
    <name evidence="1" type="ORF">D7V64_17405</name>
</gene>
<comment type="caution">
    <text evidence="1">The sequence shown here is derived from an EMBL/GenBank/DDBJ whole genome shotgun (WGS) entry which is preliminary data.</text>
</comment>
<sequence>MAETKCGGCGSHEFELVSKQIKHSEFLFWFVQCCSCGVAIAVMEHNHIGSKLDHITQRLNDVEAVAGSRPQLIKQKKKKK</sequence>
<protein>
    <submittedName>
        <fullName evidence="1">Uncharacterized protein</fullName>
    </submittedName>
</protein>
<dbReference type="EMBL" id="RAXZ01000094">
    <property type="protein sequence ID" value="RKG46517.1"/>
    <property type="molecule type" value="Genomic_DNA"/>
</dbReference>
<evidence type="ECO:0000313" key="2">
    <source>
        <dbReference type="Proteomes" id="UP000281084"/>
    </source>
</evidence>